<feature type="compositionally biased region" description="Basic residues" evidence="2">
    <location>
        <begin position="136"/>
        <end position="154"/>
    </location>
</feature>
<evidence type="ECO:0000259" key="3">
    <source>
        <dbReference type="PROSITE" id="PS51164"/>
    </source>
</evidence>
<accession>A0A1X6NK67</accession>
<organism evidence="4 5">
    <name type="scientific">Porphyra umbilicalis</name>
    <name type="common">Purple laver</name>
    <name type="synonym">Red alga</name>
    <dbReference type="NCBI Taxonomy" id="2786"/>
    <lineage>
        <taxon>Eukaryota</taxon>
        <taxon>Rhodophyta</taxon>
        <taxon>Bangiophyceae</taxon>
        <taxon>Bangiales</taxon>
        <taxon>Bangiaceae</taxon>
        <taxon>Porphyra</taxon>
    </lineage>
</organism>
<dbReference type="SUPFAM" id="SSF50685">
    <property type="entry name" value="Barwin-like endoglucanases"/>
    <property type="match status" value="1"/>
</dbReference>
<dbReference type="PROSITE" id="PS51164">
    <property type="entry name" value="CBM1_2"/>
    <property type="match status" value="2"/>
</dbReference>
<evidence type="ECO:0000256" key="2">
    <source>
        <dbReference type="SAM" id="MobiDB-lite"/>
    </source>
</evidence>
<evidence type="ECO:0000313" key="4">
    <source>
        <dbReference type="EMBL" id="OSX69019.1"/>
    </source>
</evidence>
<reference evidence="4 5" key="1">
    <citation type="submission" date="2017-03" db="EMBL/GenBank/DDBJ databases">
        <title>WGS assembly of Porphyra umbilicalis.</title>
        <authorList>
            <person name="Brawley S.H."/>
            <person name="Blouin N.A."/>
            <person name="Ficko-Blean E."/>
            <person name="Wheeler G.L."/>
            <person name="Lohr M."/>
            <person name="Goodson H.V."/>
            <person name="Jenkins J.W."/>
            <person name="Blaby-Haas C.E."/>
            <person name="Helliwell K.E."/>
            <person name="Chan C."/>
            <person name="Marriage T."/>
            <person name="Bhattacharya D."/>
            <person name="Klein A.S."/>
            <person name="Badis Y."/>
            <person name="Brodie J."/>
            <person name="Cao Y."/>
            <person name="Collen J."/>
            <person name="Dittami S.M."/>
            <person name="Gachon C.M."/>
            <person name="Green B.R."/>
            <person name="Karpowicz S."/>
            <person name="Kim J.W."/>
            <person name="Kudahl U."/>
            <person name="Lin S."/>
            <person name="Michel G."/>
            <person name="Mittag M."/>
            <person name="Olson B.J."/>
            <person name="Pangilinan J."/>
            <person name="Peng Y."/>
            <person name="Qiu H."/>
            <person name="Shu S."/>
            <person name="Singer J.T."/>
            <person name="Smith A.G."/>
            <person name="Sprecher B.N."/>
            <person name="Wagner V."/>
            <person name="Wang W."/>
            <person name="Wang Z.-Y."/>
            <person name="Yan J."/>
            <person name="Yarish C."/>
            <person name="Zoeuner-Riek S."/>
            <person name="Zhuang Y."/>
            <person name="Zou Y."/>
            <person name="Lindquist E.A."/>
            <person name="Grimwood J."/>
            <person name="Barry K."/>
            <person name="Rokhsar D.S."/>
            <person name="Schmutz J."/>
            <person name="Stiller J.W."/>
            <person name="Grossman A.R."/>
            <person name="Prochnik S.E."/>
        </authorList>
    </citation>
    <scope>NUCLEOTIDE SEQUENCE [LARGE SCALE GENOMIC DNA]</scope>
    <source>
        <strain evidence="4">4086291</strain>
    </source>
</reference>
<dbReference type="PROSITE" id="PS00562">
    <property type="entry name" value="CBM1_1"/>
    <property type="match status" value="2"/>
</dbReference>
<dbReference type="InterPro" id="IPR035971">
    <property type="entry name" value="CBD_sf"/>
</dbReference>
<dbReference type="SUPFAM" id="SSF57180">
    <property type="entry name" value="Cellulose-binding domain"/>
    <property type="match status" value="2"/>
</dbReference>
<feature type="domain" description="CBM1" evidence="3">
    <location>
        <begin position="157"/>
        <end position="193"/>
    </location>
</feature>
<dbReference type="OrthoDB" id="406505at2759"/>
<dbReference type="Pfam" id="PF00734">
    <property type="entry name" value="CBM_1"/>
    <property type="match status" value="2"/>
</dbReference>
<keyword evidence="1" id="KW-0732">Signal</keyword>
<feature type="domain" description="CBM1" evidence="3">
    <location>
        <begin position="206"/>
        <end position="242"/>
    </location>
</feature>
<dbReference type="InterPro" id="IPR036908">
    <property type="entry name" value="RlpA-like_sf"/>
</dbReference>
<proteinExistence type="predicted"/>
<evidence type="ECO:0000256" key="1">
    <source>
        <dbReference type="ARBA" id="ARBA00022729"/>
    </source>
</evidence>
<dbReference type="GO" id="GO:0005576">
    <property type="term" value="C:extracellular region"/>
    <property type="evidence" value="ECO:0007669"/>
    <property type="project" value="InterPro"/>
</dbReference>
<dbReference type="Proteomes" id="UP000218209">
    <property type="component" value="Unassembled WGS sequence"/>
</dbReference>
<dbReference type="AlphaFoldDB" id="A0A1X6NK67"/>
<gene>
    <name evidence="4" type="ORF">BU14_1961s0001</name>
</gene>
<dbReference type="SMART" id="SM00236">
    <property type="entry name" value="fCBD"/>
    <property type="match status" value="2"/>
</dbReference>
<feature type="region of interest" description="Disordered" evidence="2">
    <location>
        <begin position="120"/>
        <end position="154"/>
    </location>
</feature>
<dbReference type="GO" id="GO:0030248">
    <property type="term" value="F:cellulose binding"/>
    <property type="evidence" value="ECO:0007669"/>
    <property type="project" value="InterPro"/>
</dbReference>
<dbReference type="GO" id="GO:0005975">
    <property type="term" value="P:carbohydrate metabolic process"/>
    <property type="evidence" value="ECO:0007669"/>
    <property type="project" value="InterPro"/>
</dbReference>
<dbReference type="InterPro" id="IPR000254">
    <property type="entry name" value="CBD"/>
</dbReference>
<protein>
    <recommendedName>
        <fullName evidence="3">CBM1 domain-containing protein</fullName>
    </recommendedName>
</protein>
<name>A0A1X6NK67_PORUM</name>
<sequence>MDLCPTCPGRGDLDVATPGDGRWDVSWKVVDCPVVPGGPALYLQGSNDWYVKAQVRNVARPIAWVSIGGAPARRTHDHFWMAANPGGRGWAGRVAVSIGLAGGRVAHVGTIPIRSGVVLRGTKGRRGGGTTPATPARRKKGGRGGRRGGGGGHRRGGCAGLWGQCGGARHAGPTCCARGTACRRFHPWYSQCRPAGGGRRRRPRRQCAGLWGQCGGQLHAGPTCCARGTVCRRFHPWYSQCRPARRWA</sequence>
<evidence type="ECO:0000313" key="5">
    <source>
        <dbReference type="Proteomes" id="UP000218209"/>
    </source>
</evidence>
<keyword evidence="5" id="KW-1185">Reference proteome</keyword>
<dbReference type="EMBL" id="KV919861">
    <property type="protein sequence ID" value="OSX69019.1"/>
    <property type="molecule type" value="Genomic_DNA"/>
</dbReference>